<dbReference type="PROSITE" id="PS50937">
    <property type="entry name" value="HTH_MERR_2"/>
    <property type="match status" value="1"/>
</dbReference>
<evidence type="ECO:0000259" key="2">
    <source>
        <dbReference type="PROSITE" id="PS50937"/>
    </source>
</evidence>
<reference evidence="3 5" key="1">
    <citation type="submission" date="2012-06" db="EMBL/GenBank/DDBJ databases">
        <title>Draft genome sequence of Lactobacillus gigeriorum CRBIP 24.85T, isolated from chicken crop.</title>
        <authorList>
            <person name="Cousin S."/>
            <person name="Ma L."/>
            <person name="Creno S."/>
            <person name="Clermont D."/>
            <person name="Loux V."/>
            <person name="Bizet C."/>
            <person name="Bouchier C."/>
        </authorList>
    </citation>
    <scope>NUCLEOTIDE SEQUENCE [LARGE SCALE GENOMIC DNA]</scope>
    <source>
        <strain evidence="5">CRBIP 24.85T</strain>
        <strain evidence="3">Type strain: CRBIP 24.85</strain>
    </source>
</reference>
<accession>I7K1D7</accession>
<evidence type="ECO:0000256" key="1">
    <source>
        <dbReference type="ARBA" id="ARBA00023125"/>
    </source>
</evidence>
<sequence length="149" mass="17261">MQSKKIFRDLFKHIEIGIGEVSKITGVTQRQLRYWEEKGYIEPLSTSKGVRSYNLQTVILIAFLKDQIDEGYTLAAAVKKSEQTKQKMRMLSEFMREANKDLEVINDHDDETSGIIKFGEISSDNGERFELEGIVNPEEKRFVLKKIEK</sequence>
<dbReference type="InterPro" id="IPR000551">
    <property type="entry name" value="MerR-type_HTH_dom"/>
</dbReference>
<dbReference type="EMBL" id="AYZO01000025">
    <property type="protein sequence ID" value="KRN11043.1"/>
    <property type="molecule type" value="Genomic_DNA"/>
</dbReference>
<proteinExistence type="predicted"/>
<reference evidence="4 6" key="2">
    <citation type="journal article" date="2015" name="Genome Announc.">
        <title>Expanding the biotechnology potential of lactobacilli through comparative genomics of 213 strains and associated genera.</title>
        <authorList>
            <person name="Sun Z."/>
            <person name="Harris H.M."/>
            <person name="McCann A."/>
            <person name="Guo C."/>
            <person name="Argimon S."/>
            <person name="Zhang W."/>
            <person name="Yang X."/>
            <person name="Jeffery I.B."/>
            <person name="Cooney J.C."/>
            <person name="Kagawa T.F."/>
            <person name="Liu W."/>
            <person name="Song Y."/>
            <person name="Salvetti E."/>
            <person name="Wrobel A."/>
            <person name="Rasinkangas P."/>
            <person name="Parkhill J."/>
            <person name="Rea M.C."/>
            <person name="O'Sullivan O."/>
            <person name="Ritari J."/>
            <person name="Douillard F.P."/>
            <person name="Paul Ross R."/>
            <person name="Yang R."/>
            <person name="Briner A.E."/>
            <person name="Felis G.E."/>
            <person name="de Vos W.M."/>
            <person name="Barrangou R."/>
            <person name="Klaenhammer T.R."/>
            <person name="Caufield P.W."/>
            <person name="Cui Y."/>
            <person name="Zhang H."/>
            <person name="O'Toole P.W."/>
        </authorList>
    </citation>
    <scope>NUCLEOTIDE SEQUENCE [LARGE SCALE GENOMIC DNA]</scope>
    <source>
        <strain evidence="4 6">DSM 23908</strain>
    </source>
</reference>
<dbReference type="Pfam" id="PF13411">
    <property type="entry name" value="MerR_1"/>
    <property type="match status" value="1"/>
</dbReference>
<dbReference type="InterPro" id="IPR047057">
    <property type="entry name" value="MerR_fam"/>
</dbReference>
<dbReference type="AlphaFoldDB" id="I7K1D7"/>
<protein>
    <submittedName>
        <fullName evidence="3">Transcriptional regulator family protein</fullName>
    </submittedName>
</protein>
<dbReference type="GO" id="GO:0003677">
    <property type="term" value="F:DNA binding"/>
    <property type="evidence" value="ECO:0007669"/>
    <property type="project" value="UniProtKB-KW"/>
</dbReference>
<dbReference type="EMBL" id="CAKC01000065">
    <property type="protein sequence ID" value="CCI87405.1"/>
    <property type="molecule type" value="Genomic_DNA"/>
</dbReference>
<dbReference type="GO" id="GO:0003700">
    <property type="term" value="F:DNA-binding transcription factor activity"/>
    <property type="evidence" value="ECO:0007669"/>
    <property type="project" value="InterPro"/>
</dbReference>
<dbReference type="SUPFAM" id="SSF46955">
    <property type="entry name" value="Putative DNA-binding domain"/>
    <property type="match status" value="1"/>
</dbReference>
<dbReference type="SMART" id="SM00422">
    <property type="entry name" value="HTH_MERR"/>
    <property type="match status" value="1"/>
</dbReference>
<evidence type="ECO:0000313" key="4">
    <source>
        <dbReference type="EMBL" id="KRN11043.1"/>
    </source>
</evidence>
<comment type="caution">
    <text evidence="3">The sequence shown here is derived from an EMBL/GenBank/DDBJ whole genome shotgun (WGS) entry which is preliminary data.</text>
</comment>
<evidence type="ECO:0000313" key="6">
    <source>
        <dbReference type="Proteomes" id="UP000051521"/>
    </source>
</evidence>
<feature type="domain" description="HTH merR-type" evidence="2">
    <location>
        <begin position="15"/>
        <end position="83"/>
    </location>
</feature>
<dbReference type="InterPro" id="IPR009061">
    <property type="entry name" value="DNA-bd_dom_put_sf"/>
</dbReference>
<organism evidence="3 5">
    <name type="scientific">Lactobacillus gigeriorum DSM 23908 = CRBIP 24.85</name>
    <dbReference type="NCBI Taxonomy" id="1423751"/>
    <lineage>
        <taxon>Bacteria</taxon>
        <taxon>Bacillati</taxon>
        <taxon>Bacillota</taxon>
        <taxon>Bacilli</taxon>
        <taxon>Lactobacillales</taxon>
        <taxon>Lactobacillaceae</taxon>
        <taxon>Lactobacillus</taxon>
    </lineage>
</organism>
<dbReference type="CDD" id="cd01105">
    <property type="entry name" value="HTH_GlnR-like"/>
    <property type="match status" value="1"/>
</dbReference>
<dbReference type="PANTHER" id="PTHR30204">
    <property type="entry name" value="REDOX-CYCLING DRUG-SENSING TRANSCRIPTIONAL ACTIVATOR SOXR"/>
    <property type="match status" value="1"/>
</dbReference>
<dbReference type="PATRIC" id="fig|1423751.3.peg.925"/>
<dbReference type="Proteomes" id="UP000009326">
    <property type="component" value="Unassembled WGS sequence"/>
</dbReference>
<name>I7K1D7_9LACO</name>
<dbReference type="PANTHER" id="PTHR30204:SF15">
    <property type="entry name" value="BLL5018 PROTEIN"/>
    <property type="match status" value="1"/>
</dbReference>
<dbReference type="OrthoDB" id="9806513at2"/>
<dbReference type="RefSeq" id="WP_008473621.1">
    <property type="nucleotide sequence ID" value="NZ_AYZO01000025.1"/>
</dbReference>
<evidence type="ECO:0000313" key="3">
    <source>
        <dbReference type="EMBL" id="CCI87405.1"/>
    </source>
</evidence>
<dbReference type="STRING" id="1423751.FC38_GL000894"/>
<dbReference type="Proteomes" id="UP000051521">
    <property type="component" value="Unassembled WGS sequence"/>
</dbReference>
<dbReference type="Gene3D" id="1.10.1660.10">
    <property type="match status" value="1"/>
</dbReference>
<keyword evidence="6" id="KW-1185">Reference proteome</keyword>
<gene>
    <name evidence="3" type="ORF">BN52_04635</name>
    <name evidence="4" type="ORF">FC38_GL000894</name>
</gene>
<keyword evidence="1" id="KW-0238">DNA-binding</keyword>
<evidence type="ECO:0000313" key="5">
    <source>
        <dbReference type="Proteomes" id="UP000009326"/>
    </source>
</evidence>